<evidence type="ECO:0000313" key="3">
    <source>
        <dbReference type="EMBL" id="CAE0466384.1"/>
    </source>
</evidence>
<accession>A0A7S3Q5A4</accession>
<dbReference type="Gene3D" id="3.40.50.720">
    <property type="entry name" value="NAD(P)-binding Rossmann-like Domain"/>
    <property type="match status" value="1"/>
</dbReference>
<protein>
    <recommendedName>
        <fullName evidence="2">NAD(P)-binding domain-containing protein</fullName>
    </recommendedName>
</protein>
<dbReference type="EMBL" id="HBIO01014536">
    <property type="protein sequence ID" value="CAE0466384.1"/>
    <property type="molecule type" value="Transcribed_RNA"/>
</dbReference>
<evidence type="ECO:0000256" key="1">
    <source>
        <dbReference type="SAM" id="SignalP"/>
    </source>
</evidence>
<dbReference type="PANTHER" id="PTHR15020">
    <property type="entry name" value="FLAVIN REDUCTASE-RELATED"/>
    <property type="match status" value="1"/>
</dbReference>
<dbReference type="InterPro" id="IPR036291">
    <property type="entry name" value="NAD(P)-bd_dom_sf"/>
</dbReference>
<name>A0A7S3Q5A4_9STRA</name>
<dbReference type="InterPro" id="IPR016040">
    <property type="entry name" value="NAD(P)-bd_dom"/>
</dbReference>
<keyword evidence="1" id="KW-0732">Signal</keyword>
<proteinExistence type="predicted"/>
<feature type="signal peptide" evidence="1">
    <location>
        <begin position="1"/>
        <end position="18"/>
    </location>
</feature>
<dbReference type="AlphaFoldDB" id="A0A7S3Q5A4"/>
<dbReference type="Pfam" id="PF13460">
    <property type="entry name" value="NAD_binding_10"/>
    <property type="match status" value="1"/>
</dbReference>
<reference evidence="3" key="1">
    <citation type="submission" date="2021-01" db="EMBL/GenBank/DDBJ databases">
        <authorList>
            <person name="Corre E."/>
            <person name="Pelletier E."/>
            <person name="Niang G."/>
            <person name="Scheremetjew M."/>
            <person name="Finn R."/>
            <person name="Kale V."/>
            <person name="Holt S."/>
            <person name="Cochrane G."/>
            <person name="Meng A."/>
            <person name="Brown T."/>
            <person name="Cohen L."/>
        </authorList>
    </citation>
    <scope>NUCLEOTIDE SEQUENCE</scope>
    <source>
        <strain evidence="3">MM31A-1</strain>
    </source>
</reference>
<sequence length="345" mass="36397">MMMKKILYASILLTPASSFLTPSSSNVGTRVRKLENIVPLFESNIKDDEERDSQERRDFLIAAGSATMLPFIPSAFAESNISNSPICVIGANGKTGSECVDACISRGINVRATSRGGVYTGEYSSEQFLSTAPCDVTISSTVDAAIKGSQAVIFAASASKAGGTAAAVDNIGLTNVASSCIRQGIPHLVIVSSGAVTKPSSPVYKFLNLFGNIMAEKIKGEDTVRELYKDASSPCTYTVIRPGGLTQELARGVSALELNQGDTKSGRISRADVAALCIEATLHSKDSGSTTFECYDADTSKPLGTVGVSNIVKAKNKSDSEVFMSGKERRGETWGDIFVGLENDV</sequence>
<feature type="domain" description="NAD(P)-binding" evidence="2">
    <location>
        <begin position="90"/>
        <end position="281"/>
    </location>
</feature>
<dbReference type="SUPFAM" id="SSF51735">
    <property type="entry name" value="NAD(P)-binding Rossmann-fold domains"/>
    <property type="match status" value="1"/>
</dbReference>
<evidence type="ECO:0000259" key="2">
    <source>
        <dbReference type="Pfam" id="PF13460"/>
    </source>
</evidence>
<gene>
    <name evidence="3" type="ORF">CDEB00056_LOCUS11236</name>
</gene>
<organism evidence="3">
    <name type="scientific">Chaetoceros debilis</name>
    <dbReference type="NCBI Taxonomy" id="122233"/>
    <lineage>
        <taxon>Eukaryota</taxon>
        <taxon>Sar</taxon>
        <taxon>Stramenopiles</taxon>
        <taxon>Ochrophyta</taxon>
        <taxon>Bacillariophyta</taxon>
        <taxon>Coscinodiscophyceae</taxon>
        <taxon>Chaetocerotophycidae</taxon>
        <taxon>Chaetocerotales</taxon>
        <taxon>Chaetocerotaceae</taxon>
        <taxon>Chaetoceros</taxon>
    </lineage>
</organism>
<dbReference type="PANTHER" id="PTHR15020:SF11">
    <property type="entry name" value="OS06G0360300 PROTEIN"/>
    <property type="match status" value="1"/>
</dbReference>
<feature type="chain" id="PRO_5030835196" description="NAD(P)-binding domain-containing protein" evidence="1">
    <location>
        <begin position="19"/>
        <end position="345"/>
    </location>
</feature>